<dbReference type="Proteomes" id="UP001335648">
    <property type="component" value="Unassembled WGS sequence"/>
</dbReference>
<organism evidence="1 2">
    <name type="scientific">Champsocephalus esox</name>
    <name type="common">pike icefish</name>
    <dbReference type="NCBI Taxonomy" id="159716"/>
    <lineage>
        <taxon>Eukaryota</taxon>
        <taxon>Metazoa</taxon>
        <taxon>Chordata</taxon>
        <taxon>Craniata</taxon>
        <taxon>Vertebrata</taxon>
        <taxon>Euteleostomi</taxon>
        <taxon>Actinopterygii</taxon>
        <taxon>Neopterygii</taxon>
        <taxon>Teleostei</taxon>
        <taxon>Neoteleostei</taxon>
        <taxon>Acanthomorphata</taxon>
        <taxon>Eupercaria</taxon>
        <taxon>Perciformes</taxon>
        <taxon>Notothenioidei</taxon>
        <taxon>Channichthyidae</taxon>
        <taxon>Champsocephalus</taxon>
    </lineage>
</organism>
<protein>
    <submittedName>
        <fullName evidence="1">Uncharacterized protein</fullName>
    </submittedName>
</protein>
<dbReference type="AlphaFoldDB" id="A0AAN8CEC1"/>
<name>A0AAN8CEC1_9TELE</name>
<proteinExistence type="predicted"/>
<keyword evidence="2" id="KW-1185">Reference proteome</keyword>
<evidence type="ECO:0000313" key="2">
    <source>
        <dbReference type="Proteomes" id="UP001335648"/>
    </source>
</evidence>
<gene>
    <name evidence="1" type="ORF">CesoFtcFv8_007574</name>
</gene>
<evidence type="ECO:0000313" key="1">
    <source>
        <dbReference type="EMBL" id="KAK5902306.1"/>
    </source>
</evidence>
<sequence>MSREEIVVVTEEKLSVVNMNAVAKEFRQGGTDVIYSRELLAGVNLHITARCITFRGGQPSSMYPHLAA</sequence>
<reference evidence="1 2" key="1">
    <citation type="journal article" date="2023" name="Mol. Biol. Evol.">
        <title>Genomics of Secondarily Temperate Adaptation in the Only Non-Antarctic Icefish.</title>
        <authorList>
            <person name="Rivera-Colon A.G."/>
            <person name="Rayamajhi N."/>
            <person name="Minhas B.F."/>
            <person name="Madrigal G."/>
            <person name="Bilyk K.T."/>
            <person name="Yoon V."/>
            <person name="Hune M."/>
            <person name="Gregory S."/>
            <person name="Cheng C.H.C."/>
            <person name="Catchen J.M."/>
        </authorList>
    </citation>
    <scope>NUCLEOTIDE SEQUENCE [LARGE SCALE GENOMIC DNA]</scope>
    <source>
        <strain evidence="1">JC2023a</strain>
    </source>
</reference>
<accession>A0AAN8CEC1</accession>
<dbReference type="EMBL" id="JAULUE010002051">
    <property type="protein sequence ID" value="KAK5902306.1"/>
    <property type="molecule type" value="Genomic_DNA"/>
</dbReference>
<comment type="caution">
    <text evidence="1">The sequence shown here is derived from an EMBL/GenBank/DDBJ whole genome shotgun (WGS) entry which is preliminary data.</text>
</comment>